<evidence type="ECO:0000259" key="6">
    <source>
        <dbReference type="PROSITE" id="PS51782"/>
    </source>
</evidence>
<dbReference type="EMBL" id="MF787246">
    <property type="protein sequence ID" value="ATG86340.1"/>
    <property type="molecule type" value="Genomic_DNA"/>
</dbReference>
<dbReference type="Gene3D" id="3.20.20.80">
    <property type="entry name" value="Glycosidases"/>
    <property type="match status" value="1"/>
</dbReference>
<dbReference type="SUPFAM" id="SSF51445">
    <property type="entry name" value="(Trans)glycosidases"/>
    <property type="match status" value="1"/>
</dbReference>
<dbReference type="CDD" id="cd00118">
    <property type="entry name" value="LysM"/>
    <property type="match status" value="1"/>
</dbReference>
<dbReference type="PANTHER" id="PTHR34135">
    <property type="entry name" value="LYSOZYME"/>
    <property type="match status" value="1"/>
</dbReference>
<reference evidence="7 8" key="1">
    <citation type="submission" date="2017-08" db="EMBL/GenBank/DDBJ databases">
        <title>Isolation and Characterization of phages of Lactobacillus pentosus and plantarum.</title>
        <authorList>
            <person name="Qi R."/>
            <person name="Yu M."/>
            <person name="Qiao X."/>
            <person name="Li Y."/>
        </authorList>
    </citation>
    <scope>NUCLEOTIDE SEQUENCE [LARGE SCALE GENOMIC DNA]</scope>
</reference>
<protein>
    <recommendedName>
        <fullName evidence="4">lysozyme</fullName>
        <ecNumber evidence="4">3.2.1.17</ecNumber>
    </recommendedName>
</protein>
<dbReference type="InterPro" id="IPR018392">
    <property type="entry name" value="LysM"/>
</dbReference>
<evidence type="ECO:0000313" key="7">
    <source>
        <dbReference type="EMBL" id="ATG86340.1"/>
    </source>
</evidence>
<feature type="compositionally biased region" description="Low complexity" evidence="5">
    <location>
        <begin position="322"/>
        <end position="337"/>
    </location>
</feature>
<dbReference type="Gene3D" id="2.30.30.40">
    <property type="entry name" value="SH3 Domains"/>
    <property type="match status" value="1"/>
</dbReference>
<dbReference type="GO" id="GO:0016052">
    <property type="term" value="P:carbohydrate catabolic process"/>
    <property type="evidence" value="ECO:0007669"/>
    <property type="project" value="TreeGrafter"/>
</dbReference>
<dbReference type="PANTHER" id="PTHR34135:SF1">
    <property type="entry name" value="GLYCOSYL HYDROLASE FAMILY 25"/>
    <property type="match status" value="1"/>
</dbReference>
<dbReference type="GO" id="GO:0003796">
    <property type="term" value="F:lysozyme activity"/>
    <property type="evidence" value="ECO:0007669"/>
    <property type="project" value="UniProtKB-EC"/>
</dbReference>
<organism evidence="7 8">
    <name type="scientific">Lactobacillus phage LpeD</name>
    <dbReference type="NCBI Taxonomy" id="2041210"/>
    <lineage>
        <taxon>Viruses</taxon>
        <taxon>Duplodnaviria</taxon>
        <taxon>Heunggongvirae</taxon>
        <taxon>Uroviricota</taxon>
        <taxon>Caudoviricetes</taxon>
        <taxon>Herelleviridae</taxon>
        <taxon>Elpedvirus</taxon>
        <taxon>Elpedvirus LpeD</taxon>
    </lineage>
</organism>
<dbReference type="InterPro" id="IPR017853">
    <property type="entry name" value="GH"/>
</dbReference>
<dbReference type="InterPro" id="IPR002053">
    <property type="entry name" value="Glyco_hydro_25"/>
</dbReference>
<sequence length="467" mass="51375">MSRGLKNLIAGIVTVATMFMVGSFISPKTAYAAETSNGAVVKPVVDISEWQGPVSLAQAKSLKSETSFVIVRVQYGSNYKDIQYSNTIKNLEKAGTPYGVYSYSRYINASDAKQEARDLYNRAPNAKFYVNDAEELTTTSGYYSSAVTSWGAQMQSLTNKPVVLYSGSYFYNNYIGTMRNYDAFWEANYGARFLNSETGLWQYTDSGYSNSLKISIDTSKVITSKHPVSWWIGSSAANKQDIDKYHVGGYKVGDKVKINSDVAKWDDGATTTPINSSVLSKTYTVAQTKAVTKGKSNQLVLLSYDNKPIGWVLAEHITKQGSNSNSKPSSNTSKATSQTYNQNGTFYPNTTLNVRTGAGTGYSKVATYYSGESVQYNQVIIKSDYVWARYLRSNGYYGYIALGVNGGESYGKRVINATSAKVYYTVKSGDSFWKIANDHGTTISNLTSLNGLSMYSTIYPGQVLRIK</sequence>
<dbReference type="Pfam" id="PF01476">
    <property type="entry name" value="LysM"/>
    <property type="match status" value="1"/>
</dbReference>
<comment type="similarity">
    <text evidence="3">Belongs to the glycosyl hydrolase 25 family.</text>
</comment>
<evidence type="ECO:0000313" key="8">
    <source>
        <dbReference type="Proteomes" id="UP000229296"/>
    </source>
</evidence>
<dbReference type="Pfam" id="PF08460">
    <property type="entry name" value="SH3_5"/>
    <property type="match status" value="1"/>
</dbReference>
<feature type="region of interest" description="Disordered" evidence="5">
    <location>
        <begin position="320"/>
        <end position="344"/>
    </location>
</feature>
<name>A0A291I9H5_9CAUD</name>
<evidence type="ECO:0000256" key="2">
    <source>
        <dbReference type="ARBA" id="ARBA00007553"/>
    </source>
</evidence>
<dbReference type="PROSITE" id="PS51904">
    <property type="entry name" value="GLYCOSYL_HYDROL_F25_2"/>
    <property type="match status" value="1"/>
</dbReference>
<gene>
    <name evidence="7" type="ORF">LpeD_32</name>
</gene>
<dbReference type="InterPro" id="IPR003646">
    <property type="entry name" value="SH3-like_bac-type"/>
</dbReference>
<proteinExistence type="inferred from homology"/>
<dbReference type="SUPFAM" id="SSF54106">
    <property type="entry name" value="LysM domain"/>
    <property type="match status" value="1"/>
</dbReference>
<keyword evidence="8" id="KW-1185">Reference proteome</keyword>
<comment type="similarity">
    <text evidence="2">Belongs to the N-acetylmuramoyl-L-alanine amidase 2 family.</text>
</comment>
<dbReference type="EC" id="3.2.1.17" evidence="4"/>
<evidence type="ECO:0000256" key="3">
    <source>
        <dbReference type="ARBA" id="ARBA00010646"/>
    </source>
</evidence>
<dbReference type="Pfam" id="PF01183">
    <property type="entry name" value="Glyco_hydro_25"/>
    <property type="match status" value="1"/>
</dbReference>
<accession>A0A291I9H5</accession>
<dbReference type="Gene3D" id="3.10.350.10">
    <property type="entry name" value="LysM domain"/>
    <property type="match status" value="1"/>
</dbReference>
<dbReference type="PROSITE" id="PS51782">
    <property type="entry name" value="LYSM"/>
    <property type="match status" value="1"/>
</dbReference>
<comment type="catalytic activity">
    <reaction evidence="1">
        <text>Hydrolysis of (1-&gt;4)-beta-linkages between N-acetylmuramic acid and N-acetyl-D-glucosamine residues in a peptidoglycan and between N-acetyl-D-glucosamine residues in chitodextrins.</text>
        <dbReference type="EC" id="3.2.1.17"/>
    </reaction>
</comment>
<evidence type="ECO:0000256" key="4">
    <source>
        <dbReference type="ARBA" id="ARBA00012732"/>
    </source>
</evidence>
<dbReference type="GO" id="GO:0016998">
    <property type="term" value="P:cell wall macromolecule catabolic process"/>
    <property type="evidence" value="ECO:0007669"/>
    <property type="project" value="InterPro"/>
</dbReference>
<dbReference type="Proteomes" id="UP000229296">
    <property type="component" value="Segment"/>
</dbReference>
<evidence type="ECO:0000256" key="1">
    <source>
        <dbReference type="ARBA" id="ARBA00000632"/>
    </source>
</evidence>
<evidence type="ECO:0000256" key="5">
    <source>
        <dbReference type="SAM" id="MobiDB-lite"/>
    </source>
</evidence>
<feature type="domain" description="LysM" evidence="6">
    <location>
        <begin position="422"/>
        <end position="466"/>
    </location>
</feature>
<dbReference type="SMART" id="SM00257">
    <property type="entry name" value="LysM"/>
    <property type="match status" value="1"/>
</dbReference>
<dbReference type="InterPro" id="IPR036779">
    <property type="entry name" value="LysM_dom_sf"/>
</dbReference>
<dbReference type="GO" id="GO:0009253">
    <property type="term" value="P:peptidoglycan catabolic process"/>
    <property type="evidence" value="ECO:0007669"/>
    <property type="project" value="InterPro"/>
</dbReference>